<sequence length="174" mass="20242">MTDSEKLDLLLLKMEGFATKDDLKSFATKDDLKSFATKDDLKSFATKDDLKPFATKDDLKSFATKDDLKSFATKDDLKPFATKDDLKSFATKDDLKSFVTNDSLRHEMNLILSEIDSTEQRLNRRFEEVDKKILDLRNYVTSMRYSSEAVEILMKRQDNVEQRLQKVERKVLYS</sequence>
<proteinExistence type="predicted"/>
<comment type="caution">
    <text evidence="1">The sequence shown here is derived from an EMBL/GenBank/DDBJ whole genome shotgun (WGS) entry which is preliminary data.</text>
</comment>
<gene>
    <name evidence="1" type="ORF">CE91St55_49960</name>
</gene>
<reference evidence="1" key="1">
    <citation type="submission" date="2022-01" db="EMBL/GenBank/DDBJ databases">
        <title>Novel bile acid biosynthetic pathways are enriched in the microbiome of centenarians.</title>
        <authorList>
            <person name="Sato Y."/>
            <person name="Atarashi K."/>
            <person name="Plichta R.D."/>
            <person name="Arai Y."/>
            <person name="Sasajima S."/>
            <person name="Kearney M.S."/>
            <person name="Suda W."/>
            <person name="Takeshita K."/>
            <person name="Sasaki T."/>
            <person name="Okamoto S."/>
            <person name="Skelly N.A."/>
            <person name="Okamura Y."/>
            <person name="Vlamakis H."/>
            <person name="Li Y."/>
            <person name="Tanoue T."/>
            <person name="Takei H."/>
            <person name="Nittono H."/>
            <person name="Narushima S."/>
            <person name="Irie J."/>
            <person name="Itoh H."/>
            <person name="Moriya K."/>
            <person name="Sugiura Y."/>
            <person name="Suematsu M."/>
            <person name="Moritoki N."/>
            <person name="Shibata S."/>
            <person name="Littman R.D."/>
            <person name="Fischbach A.M."/>
            <person name="Uwamino Y."/>
            <person name="Inoue T."/>
            <person name="Honda A."/>
            <person name="Hattori M."/>
            <person name="Murai T."/>
            <person name="Xavier J.R."/>
            <person name="Hirose N."/>
            <person name="Honda K."/>
        </authorList>
    </citation>
    <scope>NUCLEOTIDE SEQUENCE</scope>
    <source>
        <strain evidence="1">CE91-St55</strain>
    </source>
</reference>
<dbReference type="GeneID" id="93149242"/>
<dbReference type="Proteomes" id="UP001055091">
    <property type="component" value="Unassembled WGS sequence"/>
</dbReference>
<organism evidence="1 2">
    <name type="scientific">Hungatella hathewayi</name>
    <dbReference type="NCBI Taxonomy" id="154046"/>
    <lineage>
        <taxon>Bacteria</taxon>
        <taxon>Bacillati</taxon>
        <taxon>Bacillota</taxon>
        <taxon>Clostridia</taxon>
        <taxon>Lachnospirales</taxon>
        <taxon>Lachnospiraceae</taxon>
        <taxon>Hungatella</taxon>
    </lineage>
</organism>
<dbReference type="EMBL" id="BQNJ01000002">
    <property type="protein sequence ID" value="GKH03015.1"/>
    <property type="molecule type" value="Genomic_DNA"/>
</dbReference>
<name>A0A413X399_9FIRM</name>
<accession>A0A413X399</accession>
<evidence type="ECO:0000313" key="2">
    <source>
        <dbReference type="Proteomes" id="UP001055091"/>
    </source>
</evidence>
<dbReference type="AlphaFoldDB" id="A0A413X399"/>
<evidence type="ECO:0000313" key="1">
    <source>
        <dbReference type="EMBL" id="GKH03015.1"/>
    </source>
</evidence>
<dbReference type="RefSeq" id="WP_006776788.1">
    <property type="nucleotide sequence ID" value="NZ_BQNJ01000002.1"/>
</dbReference>
<protein>
    <submittedName>
        <fullName evidence="1">Uncharacterized protein</fullName>
    </submittedName>
</protein>